<evidence type="ECO:0000256" key="1">
    <source>
        <dbReference type="ARBA" id="ARBA00004123"/>
    </source>
</evidence>
<evidence type="ECO:0000313" key="7">
    <source>
        <dbReference type="EMBL" id="RKP25877.1"/>
    </source>
</evidence>
<dbReference type="InterPro" id="IPR012978">
    <property type="entry name" value="HEAT_RRP12"/>
</dbReference>
<dbReference type="InterPro" id="IPR016024">
    <property type="entry name" value="ARM-type_fold"/>
</dbReference>
<feature type="domain" description="RRP12 HEAT" evidence="5">
    <location>
        <begin position="320"/>
        <end position="614"/>
    </location>
</feature>
<dbReference type="Pfam" id="PF08161">
    <property type="entry name" value="RRP12_HEAT"/>
    <property type="match status" value="1"/>
</dbReference>
<feature type="compositionally biased region" description="Basic and acidic residues" evidence="4">
    <location>
        <begin position="975"/>
        <end position="986"/>
    </location>
</feature>
<dbReference type="Gene3D" id="1.25.10.10">
    <property type="entry name" value="Leucine-rich Repeat Variant"/>
    <property type="match status" value="2"/>
</dbReference>
<gene>
    <name evidence="7" type="ORF">SYNPS1DRAFT_32878</name>
</gene>
<dbReference type="PANTHER" id="PTHR48287">
    <property type="entry name" value="ARM REPEAT SUPERFAMILY PROTEIN"/>
    <property type="match status" value="1"/>
</dbReference>
<dbReference type="EMBL" id="KZ989585">
    <property type="protein sequence ID" value="RKP25877.1"/>
    <property type="molecule type" value="Genomic_DNA"/>
</dbReference>
<sequence length="1247" mass="136436">MEALFSKVRTQQNSKLENQQQAATALLAVETTLDEQGGSRTPAAYFAVLFALLSGQTTGQANAELRAALIYLLAAVFPELPTAVLRHKYEPIVTTLGEVFAADKEAAPVMRATIGCLDAVLFAQDAPTWTQPLARQAFQALLMSSVDARPKVRRRAQEAVEHLLAHPPTGASRHPAAATTAEFCIRVLNECAKSDTQSTVHGLALAKLTVGAWPAASLPRLCDLLLHMPKLNNTYLTVAALEVFEGLFGLHQPELAETRLPEILQSILQLKPHVHDAQLMPVWLRVVSLGFSAYAAANPDACAEALPQLFTLIFPNLETDRPAILAASSIALSELVQSCISPDLAVKHMAAIDKVVMLANTGLGYRYHIAWTGILTILETLFTRLGRCGLPVMQATLEALDRLRMEPEFDCKDELDQTIGAAVRHIGVERVLAVLPLNLDDQRRVAEGGRAWLLPVLADHGANTELRYFVETLIPLGDQLAQKAATFREASREIEWKVYTTLTHQIWRLLPGFLTLPVDAPQYFTGALVERVIGVMQNEPELLPAMCTGLQLLVEKYQTFLNISRESAPSTHDNLTIDGCPAYDLTPSLVEQSMQVIAEQAKPLLSALFNVYGATAVESRGYILKVIQVYLTITTPTDVNSTYRSVHQLLLKVLDNPQAAAAANLPDAGTLLDLAIGMLAQLDLDSLRALFSVILTWLARDNEPTLQKKAHQILRRAANYPPGEQLWQEGFDDICQQLIAASGGISSAAKKDRLLALKELVKRLPSHQFNHVPTLLSETILCTKEVNERTRDLAYDLLVTMGYRMKEGGTVTMTASDGTSTVAQASLTEYFTMTAAGLAGATPHMISASIAALSRLLFEFKDDISQETIDQLLETVHVFIVSGSREVVKSALGLVKVAVITLEASRFQHHLEHLMNALLRWSNDHKGHFKVKVRHIVERLIRKFGYDAVETLMPEKDRKLVVNIKKRRQRAKRRREAEMEGGQAEHDDAEQSAARASQPSKMSAYEDALYGSESDLADSDDDEVERKRPAAARTTSGNAKTQRGKSWIKEDEDTPLDFLGSQVVSHVTSSAPSKRQQRPAQDRLARLARQFATSADGRIMIDEGADQANASAAQSGMARGHDDDSDDGDNDGNGGNGDNYYLESKQSREAYTRVGQRIKFNNRGTNAEAFADDSDADEGEKGHTAGGRGKAGKAADARRAPSAGGSTARPLIGQAYRSKKASGDVKRAGRPDPYAYIPLNPLTLKKR</sequence>
<evidence type="ECO:0000256" key="4">
    <source>
        <dbReference type="SAM" id="MobiDB-lite"/>
    </source>
</evidence>
<evidence type="ECO:0000256" key="3">
    <source>
        <dbReference type="ARBA" id="ARBA00023242"/>
    </source>
</evidence>
<feature type="compositionally biased region" description="Polar residues" evidence="4">
    <location>
        <begin position="1064"/>
        <end position="1074"/>
    </location>
</feature>
<feature type="domain" description="RRP12 N-terminal HEAT" evidence="6">
    <location>
        <begin position="12"/>
        <end position="195"/>
    </location>
</feature>
<dbReference type="SUPFAM" id="SSF48371">
    <property type="entry name" value="ARM repeat"/>
    <property type="match status" value="1"/>
</dbReference>
<evidence type="ECO:0000256" key="2">
    <source>
        <dbReference type="ARBA" id="ARBA00007690"/>
    </source>
</evidence>
<dbReference type="Proteomes" id="UP000278143">
    <property type="component" value="Unassembled WGS sequence"/>
</dbReference>
<dbReference type="Pfam" id="PF25772">
    <property type="entry name" value="HEAT_RRP12_N"/>
    <property type="match status" value="1"/>
</dbReference>
<proteinExistence type="inferred from homology"/>
<dbReference type="InterPro" id="IPR052087">
    <property type="entry name" value="RRP12"/>
</dbReference>
<dbReference type="AlphaFoldDB" id="A0A4P9Z0A4"/>
<organism evidence="7 8">
    <name type="scientific">Syncephalis pseudoplumigaleata</name>
    <dbReference type="NCBI Taxonomy" id="1712513"/>
    <lineage>
        <taxon>Eukaryota</taxon>
        <taxon>Fungi</taxon>
        <taxon>Fungi incertae sedis</taxon>
        <taxon>Zoopagomycota</taxon>
        <taxon>Zoopagomycotina</taxon>
        <taxon>Zoopagomycetes</taxon>
        <taxon>Zoopagales</taxon>
        <taxon>Piptocephalidaceae</taxon>
        <taxon>Syncephalis</taxon>
    </lineage>
</organism>
<reference evidence="8" key="1">
    <citation type="journal article" date="2018" name="Nat. Microbiol.">
        <title>Leveraging single-cell genomics to expand the fungal tree of life.</title>
        <authorList>
            <person name="Ahrendt S.R."/>
            <person name="Quandt C.A."/>
            <person name="Ciobanu D."/>
            <person name="Clum A."/>
            <person name="Salamov A."/>
            <person name="Andreopoulos B."/>
            <person name="Cheng J.F."/>
            <person name="Woyke T."/>
            <person name="Pelin A."/>
            <person name="Henrissat B."/>
            <person name="Reynolds N.K."/>
            <person name="Benny G.L."/>
            <person name="Smith M.E."/>
            <person name="James T.Y."/>
            <person name="Grigoriev I.V."/>
        </authorList>
    </citation>
    <scope>NUCLEOTIDE SEQUENCE [LARGE SCALE GENOMIC DNA]</scope>
    <source>
        <strain evidence="8">Benny S71-1</strain>
    </source>
</reference>
<keyword evidence="8" id="KW-1185">Reference proteome</keyword>
<name>A0A4P9Z0A4_9FUNG</name>
<evidence type="ECO:0000259" key="5">
    <source>
        <dbReference type="Pfam" id="PF08161"/>
    </source>
</evidence>
<evidence type="ECO:0000259" key="6">
    <source>
        <dbReference type="Pfam" id="PF25772"/>
    </source>
</evidence>
<dbReference type="PANTHER" id="PTHR48287:SF1">
    <property type="entry name" value="ARM REPEAT SUPERFAMILY PROTEIN"/>
    <property type="match status" value="1"/>
</dbReference>
<feature type="region of interest" description="Disordered" evidence="4">
    <location>
        <begin position="1064"/>
        <end position="1083"/>
    </location>
</feature>
<protein>
    <submittedName>
        <fullName evidence="7">NUC173 domain-containing protein</fullName>
    </submittedName>
</protein>
<feature type="region of interest" description="Disordered" evidence="4">
    <location>
        <begin position="1093"/>
        <end position="1247"/>
    </location>
</feature>
<dbReference type="InterPro" id="IPR057860">
    <property type="entry name" value="HEAT_RRP12_N"/>
</dbReference>
<dbReference type="InterPro" id="IPR011989">
    <property type="entry name" value="ARM-like"/>
</dbReference>
<evidence type="ECO:0000313" key="8">
    <source>
        <dbReference type="Proteomes" id="UP000278143"/>
    </source>
</evidence>
<feature type="compositionally biased region" description="Basic residues" evidence="4">
    <location>
        <begin position="965"/>
        <end position="974"/>
    </location>
</feature>
<dbReference type="GO" id="GO:0005634">
    <property type="term" value="C:nucleus"/>
    <property type="evidence" value="ECO:0007669"/>
    <property type="project" value="UniProtKB-SubCell"/>
</dbReference>
<comment type="similarity">
    <text evidence="2">Belongs to the RRP12 family.</text>
</comment>
<feature type="compositionally biased region" description="Basic and acidic residues" evidence="4">
    <location>
        <begin position="1221"/>
        <end position="1230"/>
    </location>
</feature>
<accession>A0A4P9Z0A4</accession>
<dbReference type="OrthoDB" id="2192888at2759"/>
<keyword evidence="3" id="KW-0539">Nucleus</keyword>
<comment type="subcellular location">
    <subcellularLocation>
        <location evidence="1">Nucleus</location>
    </subcellularLocation>
</comment>
<feature type="region of interest" description="Disordered" evidence="4">
    <location>
        <begin position="965"/>
        <end position="1053"/>
    </location>
</feature>